<keyword evidence="4 9" id="KW-1133">Transmembrane helix</keyword>
<dbReference type="GO" id="GO:0015386">
    <property type="term" value="F:potassium:proton antiporter activity"/>
    <property type="evidence" value="ECO:0007669"/>
    <property type="project" value="TreeGrafter"/>
</dbReference>
<evidence type="ECO:0000256" key="3">
    <source>
        <dbReference type="ARBA" id="ARBA00022692"/>
    </source>
</evidence>
<dbReference type="Proteomes" id="UP000271889">
    <property type="component" value="Unassembled WGS sequence"/>
</dbReference>
<proteinExistence type="predicted"/>
<feature type="domain" description="Cation/H+ exchanger transmembrane" evidence="10">
    <location>
        <begin position="16"/>
        <end position="79"/>
    </location>
</feature>
<evidence type="ECO:0000256" key="1">
    <source>
        <dbReference type="ARBA" id="ARBA00004141"/>
    </source>
</evidence>
<keyword evidence="3 9" id="KW-0812">Transmembrane</keyword>
<dbReference type="GO" id="GO:0015385">
    <property type="term" value="F:sodium:proton antiporter activity"/>
    <property type="evidence" value="ECO:0007669"/>
    <property type="project" value="InterPro"/>
</dbReference>
<evidence type="ECO:0000256" key="8">
    <source>
        <dbReference type="ARBA" id="ARBA00023201"/>
    </source>
</evidence>
<organism evidence="11 12">
    <name type="scientific">Cylicostephanus goldi</name>
    <name type="common">Nematode worm</name>
    <dbReference type="NCBI Taxonomy" id="71465"/>
    <lineage>
        <taxon>Eukaryota</taxon>
        <taxon>Metazoa</taxon>
        <taxon>Ecdysozoa</taxon>
        <taxon>Nematoda</taxon>
        <taxon>Chromadorea</taxon>
        <taxon>Rhabditida</taxon>
        <taxon>Rhabditina</taxon>
        <taxon>Rhabditomorpha</taxon>
        <taxon>Strongyloidea</taxon>
        <taxon>Strongylidae</taxon>
        <taxon>Cylicostephanus</taxon>
    </lineage>
</organism>
<dbReference type="InterPro" id="IPR006153">
    <property type="entry name" value="Cation/H_exchanger_TM"/>
</dbReference>
<accession>A0A3P6TMI1</accession>
<keyword evidence="6" id="KW-0406">Ion transport</keyword>
<dbReference type="GO" id="GO:0051453">
    <property type="term" value="P:regulation of intracellular pH"/>
    <property type="evidence" value="ECO:0007669"/>
    <property type="project" value="TreeGrafter"/>
</dbReference>
<dbReference type="AlphaFoldDB" id="A0A3P6TMI1"/>
<dbReference type="PANTHER" id="PTHR10110:SF98">
    <property type="entry name" value="SODIUM_HYDROGEN EXCHANGER"/>
    <property type="match status" value="1"/>
</dbReference>
<gene>
    <name evidence="11" type="ORF">CGOC_LOCUS7934</name>
</gene>
<dbReference type="InterPro" id="IPR018422">
    <property type="entry name" value="Cation/H_exchanger_CPA1"/>
</dbReference>
<evidence type="ECO:0000256" key="6">
    <source>
        <dbReference type="ARBA" id="ARBA00023065"/>
    </source>
</evidence>
<evidence type="ECO:0000256" key="9">
    <source>
        <dbReference type="SAM" id="Phobius"/>
    </source>
</evidence>
<evidence type="ECO:0000313" key="11">
    <source>
        <dbReference type="EMBL" id="VDK82235.1"/>
    </source>
</evidence>
<feature type="transmembrane region" description="Helical" evidence="9">
    <location>
        <begin position="33"/>
        <end position="50"/>
    </location>
</feature>
<feature type="transmembrane region" description="Helical" evidence="9">
    <location>
        <begin position="62"/>
        <end position="85"/>
    </location>
</feature>
<keyword evidence="12" id="KW-1185">Reference proteome</keyword>
<evidence type="ECO:0000259" key="10">
    <source>
        <dbReference type="Pfam" id="PF00999"/>
    </source>
</evidence>
<keyword evidence="7 9" id="KW-0472">Membrane</keyword>
<dbReference type="OrthoDB" id="196264at2759"/>
<sequence length="126" mass="14479">MAHCKEVLSRSVLVQCFLLNKFRGKRFTKVDQLILSYGGLRGAIAFGLAISIPETILAKRMFITTTLVVIFFTVFLQVFNLLIFYRSGEITTRIFKHLLIICSTHTQKFAEIQRRKTALKKPVLLQ</sequence>
<dbReference type="EMBL" id="UYRV01028307">
    <property type="protein sequence ID" value="VDK82235.1"/>
    <property type="molecule type" value="Genomic_DNA"/>
</dbReference>
<comment type="subcellular location">
    <subcellularLocation>
        <location evidence="1">Membrane</location>
        <topology evidence="1">Multi-pass membrane protein</topology>
    </subcellularLocation>
</comment>
<evidence type="ECO:0000256" key="7">
    <source>
        <dbReference type="ARBA" id="ARBA00023136"/>
    </source>
</evidence>
<evidence type="ECO:0000256" key="4">
    <source>
        <dbReference type="ARBA" id="ARBA00022989"/>
    </source>
</evidence>
<evidence type="ECO:0000256" key="5">
    <source>
        <dbReference type="ARBA" id="ARBA00023053"/>
    </source>
</evidence>
<protein>
    <recommendedName>
        <fullName evidence="10">Cation/H+ exchanger transmembrane domain-containing protein</fullName>
    </recommendedName>
</protein>
<keyword evidence="2" id="KW-0813">Transport</keyword>
<evidence type="ECO:0000313" key="12">
    <source>
        <dbReference type="Proteomes" id="UP000271889"/>
    </source>
</evidence>
<dbReference type="PANTHER" id="PTHR10110">
    <property type="entry name" value="SODIUM/HYDROGEN EXCHANGER"/>
    <property type="match status" value="1"/>
</dbReference>
<dbReference type="Pfam" id="PF00999">
    <property type="entry name" value="Na_H_Exchanger"/>
    <property type="match status" value="1"/>
</dbReference>
<dbReference type="GO" id="GO:0098719">
    <property type="term" value="P:sodium ion import across plasma membrane"/>
    <property type="evidence" value="ECO:0007669"/>
    <property type="project" value="TreeGrafter"/>
</dbReference>
<keyword evidence="8" id="KW-0739">Sodium transport</keyword>
<dbReference type="GO" id="GO:0005886">
    <property type="term" value="C:plasma membrane"/>
    <property type="evidence" value="ECO:0007669"/>
    <property type="project" value="TreeGrafter"/>
</dbReference>
<evidence type="ECO:0000256" key="2">
    <source>
        <dbReference type="ARBA" id="ARBA00022448"/>
    </source>
</evidence>
<name>A0A3P6TMI1_CYLGO</name>
<keyword evidence="5" id="KW-0915">Sodium</keyword>
<reference evidence="11 12" key="1">
    <citation type="submission" date="2018-11" db="EMBL/GenBank/DDBJ databases">
        <authorList>
            <consortium name="Pathogen Informatics"/>
        </authorList>
    </citation>
    <scope>NUCLEOTIDE SEQUENCE [LARGE SCALE GENOMIC DNA]</scope>
</reference>